<proteinExistence type="predicted"/>
<dbReference type="InterPro" id="IPR055104">
    <property type="entry name" value="CNOT1_1st"/>
</dbReference>
<dbReference type="InterPro" id="IPR038535">
    <property type="entry name" value="CNOT1_TTP_bind_sf"/>
</dbReference>
<dbReference type="OrthoDB" id="1933107at2759"/>
<comment type="caution">
    <text evidence="4">The sequence shown here is derived from an EMBL/GenBank/DDBJ whole genome shotgun (WGS) entry which is preliminary data.</text>
</comment>
<evidence type="ECO:0000259" key="2">
    <source>
        <dbReference type="Pfam" id="PF16418"/>
    </source>
</evidence>
<feature type="non-terminal residue" evidence="4">
    <location>
        <position position="1"/>
    </location>
</feature>
<evidence type="ECO:0000313" key="4">
    <source>
        <dbReference type="EMBL" id="CAF1347279.1"/>
    </source>
</evidence>
<dbReference type="Pfam" id="PF16418">
    <property type="entry name" value="CNOT1_HEAT"/>
    <property type="match status" value="1"/>
</dbReference>
<dbReference type="GO" id="GO:0000288">
    <property type="term" value="P:nuclear-transcribed mRNA catabolic process, deadenylation-dependent decay"/>
    <property type="evidence" value="ECO:0007669"/>
    <property type="project" value="TreeGrafter"/>
</dbReference>
<dbReference type="Pfam" id="PF22940">
    <property type="entry name" value="CNOT1_1st"/>
    <property type="match status" value="1"/>
</dbReference>
<dbReference type="InterPro" id="IPR032193">
    <property type="entry name" value="CNOT1_TTP_bind"/>
</dbReference>
<accession>A0A815H7F4</accession>
<dbReference type="PANTHER" id="PTHR13162:SF8">
    <property type="entry name" value="CCR4-NOT TRANSCRIPTION COMPLEX SUBUNIT 1"/>
    <property type="match status" value="1"/>
</dbReference>
<dbReference type="Gene3D" id="1.25.40.840">
    <property type="entry name" value="CCR4-NOT transcription complex subunit 1 TTP binding domain"/>
    <property type="match status" value="1"/>
</dbReference>
<evidence type="ECO:0000259" key="3">
    <source>
        <dbReference type="Pfam" id="PF22940"/>
    </source>
</evidence>
<feature type="domain" description="CCR4-NOT transcription complex subunit 1 HEAT repeat" evidence="2">
    <location>
        <begin position="704"/>
        <end position="857"/>
    </location>
</feature>
<reference evidence="4" key="1">
    <citation type="submission" date="2021-02" db="EMBL/GenBank/DDBJ databases">
        <authorList>
            <person name="Nowell W R."/>
        </authorList>
    </citation>
    <scope>NUCLEOTIDE SEQUENCE</scope>
</reference>
<dbReference type="Pfam" id="PF16417">
    <property type="entry name" value="CNOT1_TTP_bind"/>
    <property type="match status" value="1"/>
</dbReference>
<dbReference type="InterPro" id="IPR032194">
    <property type="entry name" value="CNOT1_HEAT"/>
</dbReference>
<sequence>MNLDAVSLALNQISFTIKNLSKTNYKSSLAEISNLISEYGFEAERHLYRTLISYIDLQSIEENSSLLKHSENIHLYYWLQEIPSLISKPNFVTLICYAFDTIITQKSLKVSSSNEYFTSLCKLFKLNHAQELVFALALQNSTHTELQTSAHNHIQKRLPEILQIIIESDNGLKETRLADLSIEVLHAFLIQIQHYVSNNSSIIKTEQYEQLLSLLRKEYPSERINNNGSLILLPLLYPSNSSSKDLSSTQLFSDSSNLSTSVWQMDGSLSDVILEMGYDFTASVEDCRNALVHFGLQELKPITIARMLSAMIKTHSGLNENTRIYDSNGIEMITNNDKVSAPTWNVDTFVIAINDLVPTVNWKDVVKELDHPGFLVRDRPALILLITALRRALPTEQYIDLLYGRWNNVEGQLSWLAQAIRYPDVFCFGDHPAHPVLIDCLKHPLDDSKDTWTCNLSTSVWQMDGSLSDVILEMGYDFTASVEDCRNALVHFGLQELKPITIARMLSAMIKTHSGLNENTRIYDSNGIEMITNNDKVSSPTWNVDTFVIAINDLVPTVNWKDVVKELDHPGFLVRDRPALILLITALRRALPTEQYIDLLYGRWNNVEGQLSWLAQAIRYPDVFCFGDHPAHPVLIDCLKHPLDDSKDTWTWRSLNLIECLLRIADTGLYPVVLDIFKHGIQRSGELIFLGLLQLHTIWTTLKQELLQLIIPTFLASSPNANPLLNYMWNSQHHTAPLRTTLLTSLAEWYNRSNDNEQQQRLGRVLEIVQDLKALPILLAAQPITFILDLACLASKRGYLKLDKWLSDKLREHQELFIQTTIQYLRKKAPQLSSKDDMNYKPIANIEIINILLTVLQLALTSITNSDLIQEIQTMISTAKILNNVNVTRPETLHNALPHPFTPSSTNGPSLPTQLRPLQSSNTNDLSPMNEISDVDVYFKRLYSKTTNPPPISVDDFLDILTKCKDSLITRERDVFQNGIKNLFEEYKFYSQYPERELLLTAQLFGGLFERGLFQNQVLFAAFRVICESLKKPNGSNLWNFAVAALDRCKT</sequence>
<feature type="domain" description="CCR4-NOT transcription complex subunit 1 TTP binding" evidence="1">
    <location>
        <begin position="917"/>
        <end position="1050"/>
    </location>
</feature>
<dbReference type="Proteomes" id="UP000663891">
    <property type="component" value="Unassembled WGS sequence"/>
</dbReference>
<dbReference type="GO" id="GO:0060090">
    <property type="term" value="F:molecular adaptor activity"/>
    <property type="evidence" value="ECO:0007669"/>
    <property type="project" value="TreeGrafter"/>
</dbReference>
<evidence type="ECO:0000313" key="5">
    <source>
        <dbReference type="Proteomes" id="UP000663891"/>
    </source>
</evidence>
<organism evidence="4 5">
    <name type="scientific">Adineta steineri</name>
    <dbReference type="NCBI Taxonomy" id="433720"/>
    <lineage>
        <taxon>Eukaryota</taxon>
        <taxon>Metazoa</taxon>
        <taxon>Spiralia</taxon>
        <taxon>Gnathifera</taxon>
        <taxon>Rotifera</taxon>
        <taxon>Eurotatoria</taxon>
        <taxon>Bdelloidea</taxon>
        <taxon>Adinetida</taxon>
        <taxon>Adinetidae</taxon>
        <taxon>Adineta</taxon>
    </lineage>
</organism>
<dbReference type="GO" id="GO:0030015">
    <property type="term" value="C:CCR4-NOT core complex"/>
    <property type="evidence" value="ECO:0007669"/>
    <property type="project" value="InterPro"/>
</dbReference>
<dbReference type="EMBL" id="CAJNON010000658">
    <property type="protein sequence ID" value="CAF1347279.1"/>
    <property type="molecule type" value="Genomic_DNA"/>
</dbReference>
<name>A0A815H7F4_9BILA</name>
<dbReference type="GO" id="GO:0000932">
    <property type="term" value="C:P-body"/>
    <property type="evidence" value="ECO:0007669"/>
    <property type="project" value="TreeGrafter"/>
</dbReference>
<feature type="domain" description="CCR4-NOT transcription complex subunit 1 N-terminal" evidence="3">
    <location>
        <begin position="28"/>
        <end position="224"/>
    </location>
</feature>
<dbReference type="AlphaFoldDB" id="A0A815H7F4"/>
<dbReference type="InterPro" id="IPR040398">
    <property type="entry name" value="Not1"/>
</dbReference>
<evidence type="ECO:0000259" key="1">
    <source>
        <dbReference type="Pfam" id="PF16417"/>
    </source>
</evidence>
<protein>
    <submittedName>
        <fullName evidence="4">Uncharacterized protein</fullName>
    </submittedName>
</protein>
<dbReference type="GO" id="GO:0017148">
    <property type="term" value="P:negative regulation of translation"/>
    <property type="evidence" value="ECO:0007669"/>
    <property type="project" value="InterPro"/>
</dbReference>
<gene>
    <name evidence="4" type="ORF">VCS650_LOCUS33565</name>
</gene>
<dbReference type="PANTHER" id="PTHR13162">
    <property type="entry name" value="CCR4-NOT TRANSCRIPTION COMPLEX"/>
    <property type="match status" value="1"/>
</dbReference>